<keyword evidence="2" id="KW-0560">Oxidoreductase</keyword>
<dbReference type="Proteomes" id="UP000277671">
    <property type="component" value="Unassembled WGS sequence"/>
</dbReference>
<dbReference type="RefSeq" id="WP_121159381.1">
    <property type="nucleotide sequence ID" value="NZ_RBKT01000001.1"/>
</dbReference>
<dbReference type="InterPro" id="IPR002347">
    <property type="entry name" value="SDR_fam"/>
</dbReference>
<evidence type="ECO:0000256" key="2">
    <source>
        <dbReference type="ARBA" id="ARBA00023002"/>
    </source>
</evidence>
<evidence type="ECO:0000256" key="3">
    <source>
        <dbReference type="RuleBase" id="RU000363"/>
    </source>
</evidence>
<gene>
    <name evidence="4" type="ORF">BDK92_5644</name>
</gene>
<dbReference type="GO" id="GO:0016491">
    <property type="term" value="F:oxidoreductase activity"/>
    <property type="evidence" value="ECO:0007669"/>
    <property type="project" value="UniProtKB-KW"/>
</dbReference>
<dbReference type="SUPFAM" id="SSF51735">
    <property type="entry name" value="NAD(P)-binding Rossmann-fold domains"/>
    <property type="match status" value="1"/>
</dbReference>
<organism evidence="4 5">
    <name type="scientific">Micromonospora pisi</name>
    <dbReference type="NCBI Taxonomy" id="589240"/>
    <lineage>
        <taxon>Bacteria</taxon>
        <taxon>Bacillati</taxon>
        <taxon>Actinomycetota</taxon>
        <taxon>Actinomycetes</taxon>
        <taxon>Micromonosporales</taxon>
        <taxon>Micromonosporaceae</taxon>
        <taxon>Micromonospora</taxon>
    </lineage>
</organism>
<evidence type="ECO:0000256" key="1">
    <source>
        <dbReference type="ARBA" id="ARBA00006484"/>
    </source>
</evidence>
<accession>A0A495JQY0</accession>
<sequence length="237" mass="24854">MKIKDSVVFVTGGNRGLGKALVNEALARGAAKVYATARDPKTVTTNPKVVPLHLELTDPASIEAAAAQAPDVNLLINNAGVTLAADLLDGDLAEIRREIEINFFGPLQVTQALSPRLVANGGHLVNIQSALSWYAAFGAYAASKAAGWSATNSLRQQLHPKGVGVTGVYAGWIDTDMAAERAAETDLKTDPADVARMVIDAVEAGQHEVLADDFTHTVKNALAADIPTLYPHLAAKA</sequence>
<dbReference type="GO" id="GO:0016020">
    <property type="term" value="C:membrane"/>
    <property type="evidence" value="ECO:0007669"/>
    <property type="project" value="TreeGrafter"/>
</dbReference>
<dbReference type="NCBIfam" id="NF006119">
    <property type="entry name" value="PRK08264.1-5"/>
    <property type="match status" value="1"/>
</dbReference>
<comment type="caution">
    <text evidence="4">The sequence shown here is derived from an EMBL/GenBank/DDBJ whole genome shotgun (WGS) entry which is preliminary data.</text>
</comment>
<evidence type="ECO:0000313" key="5">
    <source>
        <dbReference type="Proteomes" id="UP000277671"/>
    </source>
</evidence>
<dbReference type="OrthoDB" id="3212478at2"/>
<proteinExistence type="inferred from homology"/>
<dbReference type="AlphaFoldDB" id="A0A495JQY0"/>
<comment type="similarity">
    <text evidence="1 3">Belongs to the short-chain dehydrogenases/reductases (SDR) family.</text>
</comment>
<evidence type="ECO:0000313" key="4">
    <source>
        <dbReference type="EMBL" id="RKR91251.1"/>
    </source>
</evidence>
<dbReference type="PANTHER" id="PTHR44196:SF1">
    <property type="entry name" value="DEHYDROGENASE_REDUCTASE SDR FAMILY MEMBER 7B"/>
    <property type="match status" value="1"/>
</dbReference>
<reference evidence="4 5" key="1">
    <citation type="submission" date="2018-10" db="EMBL/GenBank/DDBJ databases">
        <title>Sequencing the genomes of 1000 actinobacteria strains.</title>
        <authorList>
            <person name="Klenk H.-P."/>
        </authorList>
    </citation>
    <scope>NUCLEOTIDE SEQUENCE [LARGE SCALE GENOMIC DNA]</scope>
    <source>
        <strain evidence="4 5">DSM 45175</strain>
    </source>
</reference>
<dbReference type="Gene3D" id="3.40.50.720">
    <property type="entry name" value="NAD(P)-binding Rossmann-like Domain"/>
    <property type="match status" value="1"/>
</dbReference>
<dbReference type="PRINTS" id="PR00081">
    <property type="entry name" value="GDHRDH"/>
</dbReference>
<dbReference type="PANTHER" id="PTHR44196">
    <property type="entry name" value="DEHYDROGENASE/REDUCTASE SDR FAMILY MEMBER 7B"/>
    <property type="match status" value="1"/>
</dbReference>
<keyword evidence="5" id="KW-1185">Reference proteome</keyword>
<dbReference type="Pfam" id="PF00106">
    <property type="entry name" value="adh_short"/>
    <property type="match status" value="1"/>
</dbReference>
<protein>
    <submittedName>
        <fullName evidence="4">Short-subunit dehydrogenase</fullName>
    </submittedName>
</protein>
<dbReference type="InterPro" id="IPR036291">
    <property type="entry name" value="NAD(P)-bd_dom_sf"/>
</dbReference>
<dbReference type="EMBL" id="RBKT01000001">
    <property type="protein sequence ID" value="RKR91251.1"/>
    <property type="molecule type" value="Genomic_DNA"/>
</dbReference>
<dbReference type="PRINTS" id="PR00080">
    <property type="entry name" value="SDRFAMILY"/>
</dbReference>
<name>A0A495JQY0_9ACTN</name>